<name>A0A1U7JE35_9HYPH</name>
<keyword evidence="2" id="KW-1185">Reference proteome</keyword>
<proteinExistence type="predicted"/>
<protein>
    <recommendedName>
        <fullName evidence="3">Glycosyl transferase family 1 domain-containing protein</fullName>
    </recommendedName>
</protein>
<dbReference type="SUPFAM" id="SSF53756">
    <property type="entry name" value="UDP-Glycosyltransferase/glycogen phosphorylase"/>
    <property type="match status" value="1"/>
</dbReference>
<dbReference type="STRING" id="197461.A3843_14395"/>
<evidence type="ECO:0008006" key="3">
    <source>
        <dbReference type="Google" id="ProtNLM"/>
    </source>
</evidence>
<organism evidence="1 2">
    <name type="scientific">Pseudovibrio exalbescens</name>
    <dbReference type="NCBI Taxonomy" id="197461"/>
    <lineage>
        <taxon>Bacteria</taxon>
        <taxon>Pseudomonadati</taxon>
        <taxon>Pseudomonadota</taxon>
        <taxon>Alphaproteobacteria</taxon>
        <taxon>Hyphomicrobiales</taxon>
        <taxon>Stappiaceae</taxon>
        <taxon>Pseudovibrio</taxon>
    </lineage>
</organism>
<evidence type="ECO:0000313" key="2">
    <source>
        <dbReference type="Proteomes" id="UP000185783"/>
    </source>
</evidence>
<evidence type="ECO:0000313" key="1">
    <source>
        <dbReference type="EMBL" id="OKL42942.1"/>
    </source>
</evidence>
<accession>A0A1U7JE35</accession>
<dbReference type="PANTHER" id="PTHR12526">
    <property type="entry name" value="GLYCOSYLTRANSFERASE"/>
    <property type="match status" value="1"/>
</dbReference>
<dbReference type="Pfam" id="PF13692">
    <property type="entry name" value="Glyco_trans_1_4"/>
    <property type="match status" value="1"/>
</dbReference>
<comment type="caution">
    <text evidence="1">The sequence shown here is derived from an EMBL/GenBank/DDBJ whole genome shotgun (WGS) entry which is preliminary data.</text>
</comment>
<dbReference type="Proteomes" id="UP000185783">
    <property type="component" value="Unassembled WGS sequence"/>
</dbReference>
<gene>
    <name evidence="1" type="ORF">A3843_14395</name>
</gene>
<dbReference type="RefSeq" id="WP_028482733.1">
    <property type="nucleotide sequence ID" value="NZ_LVVZ01000022.1"/>
</dbReference>
<reference evidence="1 2" key="1">
    <citation type="submission" date="2016-03" db="EMBL/GenBank/DDBJ databases">
        <title>Genome sequence of Nesiotobacter sp. nov., a moderately halophilic alphaproteobacterium isolated from the Yellow Sea, China.</title>
        <authorList>
            <person name="Zhang G."/>
            <person name="Zhang R."/>
        </authorList>
    </citation>
    <scope>NUCLEOTIDE SEQUENCE [LARGE SCALE GENOMIC DNA]</scope>
    <source>
        <strain evidence="1 2">WB1-6</strain>
    </source>
</reference>
<dbReference type="AlphaFoldDB" id="A0A1U7JE35"/>
<dbReference type="EMBL" id="LVVZ01000022">
    <property type="protein sequence ID" value="OKL42942.1"/>
    <property type="molecule type" value="Genomic_DNA"/>
</dbReference>
<sequence>MRILLSVPSLSRGKGGAEKTASDLANAWDETGHKVGVIFNAKGGAHPAYPLNEGITRLPSRYNSQQPNVLAAEERRVRAFRPDIVIIFYADISILWQLPFFKRLECPIAVQECTSPIRGVRNLIKGMERLGADYDFKAAFLLRQAIFASVSGIRLVLPSYLKSVAPALRYKTAAFYNCQGAPERPSPAEPKKGKRIVCVGGLKDFNKNGVVAARAFASLAAIYPGWELHFYGVNRFANEIERLNRLPSVQGRIVQRGLVDEMEPEYRAAEFSVLCSFEEGNPNTVNESMLAGIPTIGFEDCEGYRGLVTDQVDGLIISREPEVKSLADAMAMLMDNPTLRSRLAHGAYQTMLERQDKKKYLRNWNRILANADLQSGDEKQAQPLAHALTPLLNDAIAAFRR</sequence>
<dbReference type="Gene3D" id="3.40.50.2000">
    <property type="entry name" value="Glycogen Phosphorylase B"/>
    <property type="match status" value="2"/>
</dbReference>